<keyword evidence="8" id="KW-0238">DNA-binding</keyword>
<dbReference type="Pfam" id="PF00271">
    <property type="entry name" value="Helicase_C"/>
    <property type="match status" value="1"/>
</dbReference>
<dbReference type="Pfam" id="PF00176">
    <property type="entry name" value="SNF2-rel_dom"/>
    <property type="match status" value="1"/>
</dbReference>
<dbReference type="STRING" id="1051890.A0A3N4M2X5"/>
<organism evidence="15 16">
    <name type="scientific">Terfezia boudieri ATCC MYA-4762</name>
    <dbReference type="NCBI Taxonomy" id="1051890"/>
    <lineage>
        <taxon>Eukaryota</taxon>
        <taxon>Fungi</taxon>
        <taxon>Dikarya</taxon>
        <taxon>Ascomycota</taxon>
        <taxon>Pezizomycotina</taxon>
        <taxon>Pezizomycetes</taxon>
        <taxon>Pezizales</taxon>
        <taxon>Pezizaceae</taxon>
        <taxon>Terfezia</taxon>
    </lineage>
</organism>
<feature type="compositionally biased region" description="Acidic residues" evidence="11">
    <location>
        <begin position="66"/>
        <end position="97"/>
    </location>
</feature>
<dbReference type="GO" id="GO:0000785">
    <property type="term" value="C:chromatin"/>
    <property type="evidence" value="ECO:0007669"/>
    <property type="project" value="TreeGrafter"/>
</dbReference>
<dbReference type="GO" id="GO:0016887">
    <property type="term" value="F:ATP hydrolysis activity"/>
    <property type="evidence" value="ECO:0007669"/>
    <property type="project" value="TreeGrafter"/>
</dbReference>
<dbReference type="GO" id="GO:0003677">
    <property type="term" value="F:DNA binding"/>
    <property type="evidence" value="ECO:0007669"/>
    <property type="project" value="UniProtKB-KW"/>
</dbReference>
<evidence type="ECO:0000313" key="16">
    <source>
        <dbReference type="Proteomes" id="UP000267821"/>
    </source>
</evidence>
<dbReference type="InterPro" id="IPR000953">
    <property type="entry name" value="Chromo/chromo_shadow_dom"/>
</dbReference>
<evidence type="ECO:0000256" key="5">
    <source>
        <dbReference type="ARBA" id="ARBA00022801"/>
    </source>
</evidence>
<dbReference type="CDD" id="cd18793">
    <property type="entry name" value="SF2_C_SNF"/>
    <property type="match status" value="1"/>
</dbReference>
<dbReference type="FunFam" id="3.40.50.300:FF:000130">
    <property type="entry name" value="Chromodomain-helicase-DNA-binding protein 2 isoform 1"/>
    <property type="match status" value="1"/>
</dbReference>
<keyword evidence="16" id="KW-1185">Reference proteome</keyword>
<dbReference type="Pfam" id="PF23588">
    <property type="entry name" value="HTH_CHD1_Hrp3"/>
    <property type="match status" value="1"/>
</dbReference>
<evidence type="ECO:0000256" key="1">
    <source>
        <dbReference type="ARBA" id="ARBA00004123"/>
    </source>
</evidence>
<dbReference type="FunCoup" id="A0A3N4M2X5">
    <property type="interactions" value="842"/>
</dbReference>
<evidence type="ECO:0000259" key="12">
    <source>
        <dbReference type="PROSITE" id="PS50013"/>
    </source>
</evidence>
<dbReference type="PROSITE" id="PS50013">
    <property type="entry name" value="CHROMO_2"/>
    <property type="match status" value="2"/>
</dbReference>
<evidence type="ECO:0000256" key="8">
    <source>
        <dbReference type="ARBA" id="ARBA00023125"/>
    </source>
</evidence>
<feature type="domain" description="Chromo" evidence="12">
    <location>
        <begin position="261"/>
        <end position="335"/>
    </location>
</feature>
<evidence type="ECO:0000256" key="3">
    <source>
        <dbReference type="ARBA" id="ARBA00022737"/>
    </source>
</evidence>
<feature type="region of interest" description="Disordered" evidence="11">
    <location>
        <begin position="1282"/>
        <end position="1357"/>
    </location>
</feature>
<dbReference type="SUPFAM" id="SSF52540">
    <property type="entry name" value="P-loop containing nucleoside triphosphate hydrolases"/>
    <property type="match status" value="2"/>
</dbReference>
<dbReference type="InterPro" id="IPR016197">
    <property type="entry name" value="Chromo-like_dom_sf"/>
</dbReference>
<feature type="domain" description="Helicase ATP-binding" evidence="13">
    <location>
        <begin position="457"/>
        <end position="626"/>
    </location>
</feature>
<dbReference type="InParanoid" id="A0A3N4M2X5"/>
<keyword evidence="10" id="KW-0539">Nucleus</keyword>
<feature type="compositionally biased region" description="Acidic residues" evidence="11">
    <location>
        <begin position="143"/>
        <end position="153"/>
    </location>
</feature>
<dbReference type="GO" id="GO:0042393">
    <property type="term" value="F:histone binding"/>
    <property type="evidence" value="ECO:0007669"/>
    <property type="project" value="TreeGrafter"/>
</dbReference>
<keyword evidence="5" id="KW-0378">Hydrolase</keyword>
<dbReference type="InterPro" id="IPR056302">
    <property type="entry name" value="CHD1-2/Hrp3_HTH"/>
</dbReference>
<dbReference type="GO" id="GO:0003682">
    <property type="term" value="F:chromatin binding"/>
    <property type="evidence" value="ECO:0007669"/>
    <property type="project" value="TreeGrafter"/>
</dbReference>
<sequence>MPSLVFEQPKPKAIVNDPVSDSDNSDADSALSDREGQANAVESISTPEPHEEDEDDGLNISSSSSDEVDGQSEDADFELESQQEEGNEYEDEDEDEGSHEASKPSRRFAKSKPGIKDYELDPDLYGLRRSGRARPAARPVIDDSSEMDDDSENSDVGHRSRKKKRRIPTTSTRKATKRLSPSEQESSEDDSDNYGRQKSKGRSKRRRLHVSDISRTAEVRFSSRSVGKVTNYNEDESDNFSDEVDDDYSTAVQTTYEAEVAGIDMILDYRLREGADLDSKELFPSKNDFEFYIKWQGLSHYHATWETAESLAEYKGQRKIDNYMKKIHTDRSIRADVNTTREDIEAMDIDRERERDALEDYVIVEKVIGFRDQSEYLVKWKRLSYDHCTWEDAELVSKIGQACVDNFLDRENSVKTSNKIESDPRTRRKHKMLETQPHYITGGELRDFQLKGLNWLAYNWSLGKNGILADEMGLGKTVQTVAFMSWLRHDRGQNGPFLVVVPLSTVPSWADTLDNWAPKMNYVIYTGNAKARATIRDYELFVDGRKTKFNVLITTYEYILLDANILQQIKWQFLAVDEAHRLKNKESALYDKLNEFKAPSRLLITGTPLQNNLKELGALVDFLMPGQVELNSEVDLQSKDAGEQIQKLQNALQPYMLRRVKKSVEKSLPSKTEKIVRVELSDVQTEYYKNIITRNYAALNAGASGGARQSLLNIVMELKKASNHPFMFPAAEERILKGSVHRPDVLRAIIMSSGKMVLLDRLLTKLRADNHRVLIFSQMVQMLDILADYLNLRGLPFQRLDGTIAAGPRRVAIDHFNAPGSPDFCFLLSTRAGGLGINLMTADTVILFDSDWNPQADLQAMARAHRIGQKSHVMVYRLVSKDTIEEEVLERARNKMILEHLVISMGVTDKEVTDKVKKGRDGPTSAELSAILKARASKMFEANDNQKKLEELNIDDILAHAEDHVTQVEVGVGGEGGTEFLKQFEVTDYKADISWEDIIPKSELEAIQETELRQEEESYLNEQIAQNSKRKRKAANGDTEQRAAKKRAKELASANIDDAYDDVDEDGSRPLNEREIRNLYRAYTRYGSLEERYNEIVGDAGLADRNVQFIKDTIMEMIRLGKVEIESAQAKHEDDSKPGKKEKKAILFDFKGARKLNAETIVQRPEDLKVLRRAIQAFSDVSKFRIPDVKPVHGWSCPWGAREDGMLCVGINKHGYGAWVAIRDDPELNMKDKLFLEEHRVEKKEARMNGSVKSPGAVHLVRRAEYLLGILRDRIAHELPEISSKRSPDAPSKPRKNGVHVAIRPGKTSASASASPAPRMKKGKMKANGKLEHSPRAESTPKVTGKKKHHVEETEMRVKKKLKVPMREGEEEMDAIEAAKVILLLYMLCTRSANSNHSENCAPFAKPSTNCGRQRISNTSRF</sequence>
<evidence type="ECO:0000256" key="9">
    <source>
        <dbReference type="ARBA" id="ARBA00023163"/>
    </source>
</evidence>
<dbReference type="Pfam" id="PF00385">
    <property type="entry name" value="Chromo"/>
    <property type="match status" value="2"/>
</dbReference>
<dbReference type="InterPro" id="IPR014001">
    <property type="entry name" value="Helicase_ATP-bd"/>
</dbReference>
<keyword evidence="9" id="KW-0804">Transcription</keyword>
<dbReference type="Proteomes" id="UP000267821">
    <property type="component" value="Unassembled WGS sequence"/>
</dbReference>
<dbReference type="InterPro" id="IPR041150">
    <property type="entry name" value="Cdh1_DBD"/>
</dbReference>
<dbReference type="InterPro" id="IPR027417">
    <property type="entry name" value="P-loop_NTPase"/>
</dbReference>
<feature type="compositionally biased region" description="Low complexity" evidence="11">
    <location>
        <begin position="1309"/>
        <end position="1318"/>
    </location>
</feature>
<dbReference type="SMART" id="SM00487">
    <property type="entry name" value="DEXDc"/>
    <property type="match status" value="1"/>
</dbReference>
<dbReference type="InterPro" id="IPR049730">
    <property type="entry name" value="SNF2/RAD54-like_C"/>
</dbReference>
<dbReference type="SMART" id="SM00298">
    <property type="entry name" value="CHROMO"/>
    <property type="match status" value="2"/>
</dbReference>
<dbReference type="PROSITE" id="PS51194">
    <property type="entry name" value="HELICASE_CTER"/>
    <property type="match status" value="1"/>
</dbReference>
<feature type="domain" description="Helicase C-terminal" evidence="14">
    <location>
        <begin position="758"/>
        <end position="920"/>
    </location>
</feature>
<proteinExistence type="predicted"/>
<dbReference type="GO" id="GO:0005524">
    <property type="term" value="F:ATP binding"/>
    <property type="evidence" value="ECO:0007669"/>
    <property type="project" value="UniProtKB-KW"/>
</dbReference>
<gene>
    <name evidence="15" type="ORF">L211DRAFT_886665</name>
</gene>
<dbReference type="GO" id="GO:0140658">
    <property type="term" value="F:ATP-dependent chromatin remodeler activity"/>
    <property type="evidence" value="ECO:0007669"/>
    <property type="project" value="TreeGrafter"/>
</dbReference>
<dbReference type="SUPFAM" id="SSF54160">
    <property type="entry name" value="Chromo domain-like"/>
    <property type="match status" value="2"/>
</dbReference>
<keyword evidence="7" id="KW-0805">Transcription regulation</keyword>
<name>A0A3N4M2X5_9PEZI</name>
<dbReference type="InterPro" id="IPR001650">
    <property type="entry name" value="Helicase_C-like"/>
</dbReference>
<keyword evidence="4" id="KW-0547">Nucleotide-binding</keyword>
<feature type="region of interest" description="Disordered" evidence="11">
    <location>
        <begin position="1"/>
        <end position="209"/>
    </location>
</feature>
<dbReference type="Gene3D" id="3.40.50.10810">
    <property type="entry name" value="Tandem AAA-ATPase domain"/>
    <property type="match status" value="1"/>
</dbReference>
<feature type="domain" description="Chromo" evidence="12">
    <location>
        <begin position="362"/>
        <end position="419"/>
    </location>
</feature>
<evidence type="ECO:0000256" key="11">
    <source>
        <dbReference type="SAM" id="MobiDB-lite"/>
    </source>
</evidence>
<dbReference type="PROSITE" id="PS00598">
    <property type="entry name" value="CHROMO_1"/>
    <property type="match status" value="2"/>
</dbReference>
<dbReference type="Gene3D" id="6.10.140.1440">
    <property type="match status" value="1"/>
</dbReference>
<dbReference type="InterPro" id="IPR038718">
    <property type="entry name" value="SNF2-like_sf"/>
</dbReference>
<dbReference type="InterPro" id="IPR023780">
    <property type="entry name" value="Chromo_domain"/>
</dbReference>
<comment type="subcellular location">
    <subcellularLocation>
        <location evidence="1">Nucleus</location>
    </subcellularLocation>
</comment>
<dbReference type="Gene3D" id="3.40.50.300">
    <property type="entry name" value="P-loop containing nucleotide triphosphate hydrolases"/>
    <property type="match status" value="1"/>
</dbReference>
<evidence type="ECO:0000256" key="4">
    <source>
        <dbReference type="ARBA" id="ARBA00022741"/>
    </source>
</evidence>
<feature type="region of interest" description="Disordered" evidence="11">
    <location>
        <begin position="1396"/>
        <end position="1422"/>
    </location>
</feature>
<evidence type="ECO:0000313" key="15">
    <source>
        <dbReference type="EMBL" id="RPB28239.1"/>
    </source>
</evidence>
<dbReference type="SMART" id="SM00490">
    <property type="entry name" value="HELICc"/>
    <property type="match status" value="1"/>
</dbReference>
<dbReference type="Gene3D" id="1.10.10.60">
    <property type="entry name" value="Homeodomain-like"/>
    <property type="match status" value="1"/>
</dbReference>
<accession>A0A3N4M2X5</accession>
<evidence type="ECO:0000256" key="2">
    <source>
        <dbReference type="ARBA" id="ARBA00011353"/>
    </source>
</evidence>
<keyword evidence="6" id="KW-0067">ATP-binding</keyword>
<evidence type="ECO:0000256" key="10">
    <source>
        <dbReference type="ARBA" id="ARBA00023242"/>
    </source>
</evidence>
<dbReference type="PANTHER" id="PTHR45623">
    <property type="entry name" value="CHROMODOMAIN-HELICASE-DNA-BINDING PROTEIN 3-RELATED-RELATED"/>
    <property type="match status" value="1"/>
</dbReference>
<dbReference type="InterPro" id="IPR023779">
    <property type="entry name" value="Chromodomain_CS"/>
</dbReference>
<evidence type="ECO:0000256" key="7">
    <source>
        <dbReference type="ARBA" id="ARBA00023015"/>
    </source>
</evidence>
<evidence type="ECO:0000259" key="13">
    <source>
        <dbReference type="PROSITE" id="PS51192"/>
    </source>
</evidence>
<dbReference type="Gene3D" id="2.40.50.40">
    <property type="match status" value="2"/>
</dbReference>
<evidence type="ECO:0000259" key="14">
    <source>
        <dbReference type="PROSITE" id="PS51194"/>
    </source>
</evidence>
<reference evidence="15 16" key="1">
    <citation type="journal article" date="2018" name="Nat. Ecol. Evol.">
        <title>Pezizomycetes genomes reveal the molecular basis of ectomycorrhizal truffle lifestyle.</title>
        <authorList>
            <person name="Murat C."/>
            <person name="Payen T."/>
            <person name="Noel B."/>
            <person name="Kuo A."/>
            <person name="Morin E."/>
            <person name="Chen J."/>
            <person name="Kohler A."/>
            <person name="Krizsan K."/>
            <person name="Balestrini R."/>
            <person name="Da Silva C."/>
            <person name="Montanini B."/>
            <person name="Hainaut M."/>
            <person name="Levati E."/>
            <person name="Barry K.W."/>
            <person name="Belfiori B."/>
            <person name="Cichocki N."/>
            <person name="Clum A."/>
            <person name="Dockter R.B."/>
            <person name="Fauchery L."/>
            <person name="Guy J."/>
            <person name="Iotti M."/>
            <person name="Le Tacon F."/>
            <person name="Lindquist E.A."/>
            <person name="Lipzen A."/>
            <person name="Malagnac F."/>
            <person name="Mello A."/>
            <person name="Molinier V."/>
            <person name="Miyauchi S."/>
            <person name="Poulain J."/>
            <person name="Riccioni C."/>
            <person name="Rubini A."/>
            <person name="Sitrit Y."/>
            <person name="Splivallo R."/>
            <person name="Traeger S."/>
            <person name="Wang M."/>
            <person name="Zifcakova L."/>
            <person name="Wipf D."/>
            <person name="Zambonelli A."/>
            <person name="Paolocci F."/>
            <person name="Nowrousian M."/>
            <person name="Ottonello S."/>
            <person name="Baldrian P."/>
            <person name="Spatafora J.W."/>
            <person name="Henrissat B."/>
            <person name="Nagy L.G."/>
            <person name="Aury J.M."/>
            <person name="Wincker P."/>
            <person name="Grigoriev I.V."/>
            <person name="Bonfante P."/>
            <person name="Martin F.M."/>
        </authorList>
    </citation>
    <scope>NUCLEOTIDE SEQUENCE [LARGE SCALE GENOMIC DNA]</scope>
    <source>
        <strain evidence="15 16">ATCC MYA-4762</strain>
    </source>
</reference>
<dbReference type="PROSITE" id="PS51192">
    <property type="entry name" value="HELICASE_ATP_BIND_1"/>
    <property type="match status" value="1"/>
</dbReference>
<dbReference type="InterPro" id="IPR000330">
    <property type="entry name" value="SNF2_N"/>
</dbReference>
<dbReference type="CDD" id="cd18659">
    <property type="entry name" value="CD2_tandem"/>
    <property type="match status" value="1"/>
</dbReference>
<dbReference type="Pfam" id="PF18196">
    <property type="entry name" value="Cdh1_DBD_1"/>
    <property type="match status" value="1"/>
</dbReference>
<dbReference type="GO" id="GO:0034728">
    <property type="term" value="P:nucleosome organization"/>
    <property type="evidence" value="ECO:0007669"/>
    <property type="project" value="TreeGrafter"/>
</dbReference>
<dbReference type="EMBL" id="ML121529">
    <property type="protein sequence ID" value="RPB28239.1"/>
    <property type="molecule type" value="Genomic_DNA"/>
</dbReference>
<dbReference type="GO" id="GO:0005634">
    <property type="term" value="C:nucleus"/>
    <property type="evidence" value="ECO:0007669"/>
    <property type="project" value="UniProtKB-SubCell"/>
</dbReference>
<dbReference type="PANTHER" id="PTHR45623:SF14">
    <property type="entry name" value="CHROMODOMAIN-HELICASE-DNA-BINDING PROTEIN 1"/>
    <property type="match status" value="1"/>
</dbReference>
<feature type="compositionally biased region" description="Basic residues" evidence="11">
    <location>
        <begin position="197"/>
        <end position="208"/>
    </location>
</feature>
<evidence type="ECO:0000256" key="6">
    <source>
        <dbReference type="ARBA" id="ARBA00022840"/>
    </source>
</evidence>
<feature type="compositionally biased region" description="Polar residues" evidence="11">
    <location>
        <begin position="1407"/>
        <end position="1422"/>
    </location>
</feature>
<protein>
    <submittedName>
        <fullName evidence="15">Uncharacterized protein</fullName>
    </submittedName>
</protein>
<dbReference type="OrthoDB" id="5857104at2759"/>
<keyword evidence="3" id="KW-0677">Repeat</keyword>
<comment type="subunit">
    <text evidence="2">Component of the NuA4 histone acetyltransferase complex.</text>
</comment>